<feature type="compositionally biased region" description="Polar residues" evidence="2">
    <location>
        <begin position="699"/>
        <end position="710"/>
    </location>
</feature>
<comment type="caution">
    <text evidence="3">The sequence shown here is derived from an EMBL/GenBank/DDBJ whole genome shotgun (WGS) entry which is preliminary data.</text>
</comment>
<proteinExistence type="predicted"/>
<keyword evidence="1" id="KW-0677">Repeat</keyword>
<evidence type="ECO:0000313" key="3">
    <source>
        <dbReference type="EMBL" id="ORY86051.1"/>
    </source>
</evidence>
<dbReference type="AlphaFoldDB" id="A0A1Y2FPX8"/>
<protein>
    <submittedName>
        <fullName evidence="3">Uncharacterized protein</fullName>
    </submittedName>
</protein>
<evidence type="ECO:0000313" key="4">
    <source>
        <dbReference type="Proteomes" id="UP000193467"/>
    </source>
</evidence>
<accession>A0A1Y2FPX8</accession>
<dbReference type="PANTHER" id="PTHR47447:SF23">
    <property type="entry name" value="PENTACOTRIPEPTIDE-REPEAT REGION OF PRORP DOMAIN-CONTAINING PROTEIN"/>
    <property type="match status" value="1"/>
</dbReference>
<name>A0A1Y2FPX8_9BASI</name>
<dbReference type="Proteomes" id="UP000193467">
    <property type="component" value="Unassembled WGS sequence"/>
</dbReference>
<dbReference type="OrthoDB" id="185373at2759"/>
<sequence>MFAASARFRPRLALRSAQPAPLSLAFSTTAPAGKGRISRAHGSRNDGRDSTPRPSAATTRTHRLAPHRNALTDWRLLFHTRTRWIARTLAQGKWIPPKLLSNILVNRHIPVQQLTLWVDVLSKRDLYEAMERLGLLESGGEGRERVEFPDWLFLSLPGLLRSADQAPYLASMLGSPRYQQLSQHQQGLFISRCIQNFLKLGHYVAVRETVEWVCYHERQLTSAQTFTRCLSALASHRSSAYGLQGPPYELLSSLTRLLRSTMARRGIKPVLEVFRALFRPALIPREPKEVARLVLEMEQAGFAPKRRILHQAMTVYARAGDVAGAEMFQRQIVGGEAEEVKEAGEAASEEGEEGGMEPRAEPGIGVYGTTRLRAFGDDIKAAFAYFDLCLQTPHHRSLPGALPPLFDGVTWSTLFHIASSSPTFSSQDLLNVLRKLEKASSAIRTKEDDTRYIPPRPSLFIYHSVMIGLLRRQDPRLVVNLWVSLRARGLEPDNHLLDAVLRAYLALDDPRSALSLLDHYAYKPSEHPPLIPAIRHRRLPRGTSPPPTPIPNTLQLDVVPLNNLLHYYNRTGYTFNCYRLFLKMQSTYGVQPDAATLSILIDAARYSSAAAGLGFGPGSEAINVSGVRGKGQEGVPDDLWGDESKGGKKEHAWKVAERLCWEVLEGNWPEGVERVKDPMEGGGVVNWLLGRGGEADPSPSGQDDMTPSDTLRSTFPATLSLVNPPSYPHLYPNERVFRSFIQLLGYHSSARDIPLVLAWMRYIGIKPSRHTLTLAMLYVGELGLEERKMVRWRIWLRDWLGEEEVPLEEEVAFVRRGGGKAGKPIRR</sequence>
<dbReference type="Gene3D" id="1.25.40.10">
    <property type="entry name" value="Tetratricopeptide repeat domain"/>
    <property type="match status" value="2"/>
</dbReference>
<feature type="region of interest" description="Disordered" evidence="2">
    <location>
        <begin position="627"/>
        <end position="646"/>
    </location>
</feature>
<evidence type="ECO:0000256" key="2">
    <source>
        <dbReference type="SAM" id="MobiDB-lite"/>
    </source>
</evidence>
<dbReference type="InterPro" id="IPR011990">
    <property type="entry name" value="TPR-like_helical_dom_sf"/>
</dbReference>
<dbReference type="PANTHER" id="PTHR47447">
    <property type="entry name" value="OS03G0856100 PROTEIN"/>
    <property type="match status" value="1"/>
</dbReference>
<dbReference type="InParanoid" id="A0A1Y2FPX8"/>
<dbReference type="EMBL" id="MCGR01000015">
    <property type="protein sequence ID" value="ORY86051.1"/>
    <property type="molecule type" value="Genomic_DNA"/>
</dbReference>
<organism evidence="3 4">
    <name type="scientific">Leucosporidium creatinivorum</name>
    <dbReference type="NCBI Taxonomy" id="106004"/>
    <lineage>
        <taxon>Eukaryota</taxon>
        <taxon>Fungi</taxon>
        <taxon>Dikarya</taxon>
        <taxon>Basidiomycota</taxon>
        <taxon>Pucciniomycotina</taxon>
        <taxon>Microbotryomycetes</taxon>
        <taxon>Leucosporidiales</taxon>
        <taxon>Leucosporidium</taxon>
    </lineage>
</organism>
<evidence type="ECO:0000256" key="1">
    <source>
        <dbReference type="ARBA" id="ARBA00022737"/>
    </source>
</evidence>
<feature type="region of interest" description="Disordered" evidence="2">
    <location>
        <begin position="339"/>
        <end position="362"/>
    </location>
</feature>
<dbReference type="STRING" id="106004.A0A1Y2FPX8"/>
<reference evidence="3 4" key="1">
    <citation type="submission" date="2016-07" db="EMBL/GenBank/DDBJ databases">
        <title>Pervasive Adenine N6-methylation of Active Genes in Fungi.</title>
        <authorList>
            <consortium name="DOE Joint Genome Institute"/>
            <person name="Mondo S.J."/>
            <person name="Dannebaum R.O."/>
            <person name="Kuo R.C."/>
            <person name="Labutti K."/>
            <person name="Haridas S."/>
            <person name="Kuo A."/>
            <person name="Salamov A."/>
            <person name="Ahrendt S.R."/>
            <person name="Lipzen A."/>
            <person name="Sullivan W."/>
            <person name="Andreopoulos W.B."/>
            <person name="Clum A."/>
            <person name="Lindquist E."/>
            <person name="Daum C."/>
            <person name="Ramamoorthy G.K."/>
            <person name="Gryganskyi A."/>
            <person name="Culley D."/>
            <person name="Magnuson J.K."/>
            <person name="James T.Y."/>
            <person name="O'Malley M.A."/>
            <person name="Stajich J.E."/>
            <person name="Spatafora J.W."/>
            <person name="Visel A."/>
            <person name="Grigoriev I.V."/>
        </authorList>
    </citation>
    <scope>NUCLEOTIDE SEQUENCE [LARGE SCALE GENOMIC DNA]</scope>
    <source>
        <strain evidence="3 4">62-1032</strain>
    </source>
</reference>
<feature type="region of interest" description="Disordered" evidence="2">
    <location>
        <begin position="690"/>
        <end position="710"/>
    </location>
</feature>
<gene>
    <name evidence="3" type="ORF">BCR35DRAFT_351597</name>
</gene>
<feature type="region of interest" description="Disordered" evidence="2">
    <location>
        <begin position="31"/>
        <end position="64"/>
    </location>
</feature>
<keyword evidence="4" id="KW-1185">Reference proteome</keyword>